<evidence type="ECO:0000256" key="2">
    <source>
        <dbReference type="ARBA" id="ARBA00022723"/>
    </source>
</evidence>
<name>E3H6Q0_ILYPC</name>
<keyword evidence="10" id="KW-1185">Reference proteome</keyword>
<dbReference type="Pfam" id="PF01432">
    <property type="entry name" value="Peptidase_M3"/>
    <property type="match status" value="1"/>
</dbReference>
<evidence type="ECO:0000313" key="10">
    <source>
        <dbReference type="Proteomes" id="UP000006875"/>
    </source>
</evidence>
<feature type="domain" description="Oligopeptidase F N-terminal" evidence="8">
    <location>
        <begin position="166"/>
        <end position="234"/>
    </location>
</feature>
<dbReference type="RefSeq" id="WP_013387089.1">
    <property type="nucleotide sequence ID" value="NC_014632.1"/>
</dbReference>
<feature type="domain" description="Peptidase M3A/M3B catalytic" evidence="7">
    <location>
        <begin position="257"/>
        <end position="639"/>
    </location>
</feature>
<dbReference type="InterPro" id="IPR004438">
    <property type="entry name" value="Peptidase_M3B"/>
</dbReference>
<accession>E3H6Q0</accession>
<dbReference type="InterPro" id="IPR001567">
    <property type="entry name" value="Pept_M3A_M3B_dom"/>
</dbReference>
<keyword evidence="3 6" id="KW-0378">Hydrolase</keyword>
<comment type="function">
    <text evidence="6">Has oligopeptidase activity and degrades a variety of small bioactive peptides.</text>
</comment>
<dbReference type="InterPro" id="IPR042088">
    <property type="entry name" value="OligoPept_F_C"/>
</dbReference>
<evidence type="ECO:0000259" key="8">
    <source>
        <dbReference type="Pfam" id="PF08439"/>
    </source>
</evidence>
<dbReference type="Proteomes" id="UP000006875">
    <property type="component" value="Chromosome"/>
</dbReference>
<proteinExistence type="inferred from homology"/>
<evidence type="ECO:0000256" key="5">
    <source>
        <dbReference type="ARBA" id="ARBA00023049"/>
    </source>
</evidence>
<dbReference type="CDD" id="cd09608">
    <property type="entry name" value="M3B_PepF"/>
    <property type="match status" value="1"/>
</dbReference>
<comment type="cofactor">
    <cofactor evidence="6">
        <name>Zn(2+)</name>
        <dbReference type="ChEBI" id="CHEBI:29105"/>
    </cofactor>
    <text evidence="6">Binds 1 zinc ion.</text>
</comment>
<dbReference type="PANTHER" id="PTHR11804:SF84">
    <property type="entry name" value="SACCHAROLYSIN"/>
    <property type="match status" value="1"/>
</dbReference>
<dbReference type="eggNOG" id="COG1164">
    <property type="taxonomic scope" value="Bacteria"/>
</dbReference>
<dbReference type="GO" id="GO:0006518">
    <property type="term" value="P:peptide metabolic process"/>
    <property type="evidence" value="ECO:0007669"/>
    <property type="project" value="TreeGrafter"/>
</dbReference>
<dbReference type="GO" id="GO:0006508">
    <property type="term" value="P:proteolysis"/>
    <property type="evidence" value="ECO:0007669"/>
    <property type="project" value="UniProtKB-KW"/>
</dbReference>
<organism evidence="9 10">
    <name type="scientific">Ilyobacter polytropus (strain ATCC 51220 / DSM 2926 / LMG 16218 / CuHBu1)</name>
    <dbReference type="NCBI Taxonomy" id="572544"/>
    <lineage>
        <taxon>Bacteria</taxon>
        <taxon>Fusobacteriati</taxon>
        <taxon>Fusobacteriota</taxon>
        <taxon>Fusobacteriia</taxon>
        <taxon>Fusobacteriales</taxon>
        <taxon>Fusobacteriaceae</taxon>
        <taxon>Ilyobacter</taxon>
    </lineage>
</organism>
<protein>
    <recommendedName>
        <fullName evidence="6">Oligopeptidase F</fullName>
        <ecNumber evidence="6">3.4.24.-</ecNumber>
    </recommendedName>
</protein>
<sequence>MRKRLLILALIAVFGIAGHAYISGKNMGKPSNEKNNEKISNEGKEGVIEVVKEDKTLKREDIDQKYKWNLNDIYENWEEWEADLVRAKELMEEIPKYRGKIKNDPKAFSELVAMENELSKITDEIYLYPYLMRDLDSTDEVASKKLQEIMAIYTQYSATVAWINPEILEIPKGTMIKWIDENKELEEHRFQIMELYRLQGHVLDAEKEKLLSYYGQFMGAPGDIYKELTTSDIKWNEVELSTGEKTKVTNAVYSKILSTNKNQEDRKKAFEALYTAYADNQNTYAAIYRSILQKSNATVQARGYGSTLAKALEGNNIPVEVYENLIKVTRENTQPLQRYVNLRKKLLGLDEYHYYDNQITLVDYNREFEYDEAKELVLKSVAPLGDEYVKGMEKAVSQGWLDVYETPNKRSGAYSLGIYGVHPYMLLNYNGTLDSVFTLGHELGHTMHTMLSSENQPYSTHGYTIFVAEVASTFNERLLLDNMLTNTKDPIERIALIEQSLGNVVGTYFIQTLFADYEYQVHKIVENGGAITPDVLSGIMDQLFKDYFGDTVAIDELQKIIWARIPHFYNSPYYVYQYATCFASSAVLHDRITNEKYSEDERKVALNKYLDLLKSGGSDHPMNQLKKAGVDLTETETIEAVSKDMNALLDILEKEMENLERK</sequence>
<dbReference type="Gene3D" id="1.20.140.70">
    <property type="entry name" value="Oligopeptidase f, N-terminal domain"/>
    <property type="match status" value="1"/>
</dbReference>
<dbReference type="InterPro" id="IPR013647">
    <property type="entry name" value="OligopepF_N_dom"/>
</dbReference>
<dbReference type="Gene3D" id="1.10.287.830">
    <property type="entry name" value="putative peptidase helix hairpin domain like"/>
    <property type="match status" value="1"/>
</dbReference>
<evidence type="ECO:0000256" key="1">
    <source>
        <dbReference type="ARBA" id="ARBA00022670"/>
    </source>
</evidence>
<dbReference type="AlphaFoldDB" id="E3H6Q0"/>
<dbReference type="KEGG" id="ipo:Ilyop_0632"/>
<dbReference type="STRING" id="572544.Ilyop_0632"/>
<dbReference type="GO" id="GO:0046872">
    <property type="term" value="F:metal ion binding"/>
    <property type="evidence" value="ECO:0007669"/>
    <property type="project" value="UniProtKB-UniRule"/>
</dbReference>
<dbReference type="EC" id="3.4.24.-" evidence="6"/>
<dbReference type="PANTHER" id="PTHR11804">
    <property type="entry name" value="PROTEASE M3 THIMET OLIGOPEPTIDASE-RELATED"/>
    <property type="match status" value="1"/>
</dbReference>
<dbReference type="NCBIfam" id="TIGR00181">
    <property type="entry name" value="pepF"/>
    <property type="match status" value="1"/>
</dbReference>
<comment type="similarity">
    <text evidence="6">Belongs to the peptidase M3B family.</text>
</comment>
<dbReference type="GO" id="GO:0004222">
    <property type="term" value="F:metalloendopeptidase activity"/>
    <property type="evidence" value="ECO:0007669"/>
    <property type="project" value="UniProtKB-UniRule"/>
</dbReference>
<evidence type="ECO:0000259" key="7">
    <source>
        <dbReference type="Pfam" id="PF01432"/>
    </source>
</evidence>
<evidence type="ECO:0000256" key="6">
    <source>
        <dbReference type="RuleBase" id="RU368091"/>
    </source>
</evidence>
<keyword evidence="5 6" id="KW-0482">Metalloprotease</keyword>
<evidence type="ECO:0000256" key="3">
    <source>
        <dbReference type="ARBA" id="ARBA00022801"/>
    </source>
</evidence>
<dbReference type="EMBL" id="CP002281">
    <property type="protein sequence ID" value="ADO82419.1"/>
    <property type="molecule type" value="Genomic_DNA"/>
</dbReference>
<keyword evidence="2 6" id="KW-0479">Metal-binding</keyword>
<keyword evidence="4 6" id="KW-0862">Zinc</keyword>
<evidence type="ECO:0000313" key="9">
    <source>
        <dbReference type="EMBL" id="ADO82419.1"/>
    </source>
</evidence>
<gene>
    <name evidence="9" type="ordered locus">Ilyop_0632</name>
</gene>
<dbReference type="SUPFAM" id="SSF55486">
    <property type="entry name" value="Metalloproteases ('zincins'), catalytic domain"/>
    <property type="match status" value="1"/>
</dbReference>
<reference evidence="9 10" key="1">
    <citation type="journal article" date="2010" name="Stand. Genomic Sci.">
        <title>Complete genome sequence of Ilyobacter polytropus type strain (CuHbu1).</title>
        <authorList>
            <person name="Sikorski J."/>
            <person name="Chertkov O."/>
            <person name="Lapidus A."/>
            <person name="Nolan M."/>
            <person name="Lucas S."/>
            <person name="Del Rio T.G."/>
            <person name="Tice H."/>
            <person name="Cheng J.F."/>
            <person name="Tapia R."/>
            <person name="Han C."/>
            <person name="Goodwin L."/>
            <person name="Pitluck S."/>
            <person name="Liolios K."/>
            <person name="Ivanova N."/>
            <person name="Mavromatis K."/>
            <person name="Mikhailova N."/>
            <person name="Pati A."/>
            <person name="Chen A."/>
            <person name="Palaniappan K."/>
            <person name="Land M."/>
            <person name="Hauser L."/>
            <person name="Chang Y.J."/>
            <person name="Jeffries C.D."/>
            <person name="Brambilla E."/>
            <person name="Yasawong M."/>
            <person name="Rohde M."/>
            <person name="Pukall R."/>
            <person name="Spring S."/>
            <person name="Goker M."/>
            <person name="Woyke T."/>
            <person name="Bristow J."/>
            <person name="Eisen J.A."/>
            <person name="Markowitz V."/>
            <person name="Hugenholtz P."/>
            <person name="Kyrpides N.C."/>
            <person name="Klenk H.P."/>
        </authorList>
    </citation>
    <scope>NUCLEOTIDE SEQUENCE [LARGE SCALE GENOMIC DNA]</scope>
    <source>
        <strain evidence="10">ATCC 51220 / DSM 2926 / LMG 16218 / CuHBu1</strain>
    </source>
</reference>
<evidence type="ECO:0000256" key="4">
    <source>
        <dbReference type="ARBA" id="ARBA00022833"/>
    </source>
</evidence>
<dbReference type="InterPro" id="IPR045090">
    <property type="entry name" value="Pept_M3A_M3B"/>
</dbReference>
<dbReference type="HOGENOM" id="CLU_021290_2_0_0"/>
<keyword evidence="1 6" id="KW-0645">Protease</keyword>
<dbReference type="Pfam" id="PF08439">
    <property type="entry name" value="Peptidase_M3_N"/>
    <property type="match status" value="1"/>
</dbReference>
<dbReference type="Gene3D" id="1.10.1370.20">
    <property type="entry name" value="Oligoendopeptidase f, C-terminal domain"/>
    <property type="match status" value="1"/>
</dbReference>